<proteinExistence type="predicted"/>
<gene>
    <name evidence="1" type="ORF">G443_003084</name>
</gene>
<dbReference type="Gene3D" id="1.10.1200.10">
    <property type="entry name" value="ACP-like"/>
    <property type="match status" value="1"/>
</dbReference>
<dbReference type="Proteomes" id="UP000791080">
    <property type="component" value="Unassembled WGS sequence"/>
</dbReference>
<keyword evidence="2" id="KW-1185">Reference proteome</keyword>
<accession>A0ABT1JJX8</accession>
<evidence type="ECO:0000313" key="2">
    <source>
        <dbReference type="Proteomes" id="UP000791080"/>
    </source>
</evidence>
<reference evidence="1 2" key="1">
    <citation type="submission" date="2022-06" db="EMBL/GenBank/DDBJ databases">
        <title>Genomic Encyclopedia of Type Strains, Phase I: the one thousand microbial genomes (KMG-I) project.</title>
        <authorList>
            <person name="Kyrpides N."/>
        </authorList>
    </citation>
    <scope>NUCLEOTIDE SEQUENCE [LARGE SCALE GENOMIC DNA]</scope>
    <source>
        <strain evidence="1 2">DSM 43889</strain>
    </source>
</reference>
<dbReference type="RefSeq" id="WP_026417725.1">
    <property type="nucleotide sequence ID" value="NZ_AUBJ02000001.1"/>
</dbReference>
<dbReference type="InterPro" id="IPR036736">
    <property type="entry name" value="ACP-like_sf"/>
</dbReference>
<name>A0ABT1JJX8_ACTCY</name>
<protein>
    <submittedName>
        <fullName evidence="1">Acyl carrier protein</fullName>
    </submittedName>
</protein>
<dbReference type="EMBL" id="AUBJ02000001">
    <property type="protein sequence ID" value="MCP2332814.1"/>
    <property type="molecule type" value="Genomic_DNA"/>
</dbReference>
<comment type="caution">
    <text evidence="1">The sequence shown here is derived from an EMBL/GenBank/DDBJ whole genome shotgun (WGS) entry which is preliminary data.</text>
</comment>
<sequence>MTLVERLRGVFVQALDLGQDVEVEKLEYRGVDAWDSVGHMTLVAAVEDEFDVQLDTDQVIDMSSFKVAADMLKNLGVPEG</sequence>
<evidence type="ECO:0000313" key="1">
    <source>
        <dbReference type="EMBL" id="MCP2332814.1"/>
    </source>
</evidence>
<dbReference type="SUPFAM" id="SSF47336">
    <property type="entry name" value="ACP-like"/>
    <property type="match status" value="1"/>
</dbReference>
<organism evidence="1 2">
    <name type="scientific">Actinoalloteichus caeruleus DSM 43889</name>
    <dbReference type="NCBI Taxonomy" id="1120930"/>
    <lineage>
        <taxon>Bacteria</taxon>
        <taxon>Bacillati</taxon>
        <taxon>Actinomycetota</taxon>
        <taxon>Actinomycetes</taxon>
        <taxon>Pseudonocardiales</taxon>
        <taxon>Pseudonocardiaceae</taxon>
        <taxon>Actinoalloteichus</taxon>
        <taxon>Actinoalloteichus cyanogriseus</taxon>
    </lineage>
</organism>